<evidence type="ECO:0000313" key="2">
    <source>
        <dbReference type="Proteomes" id="UP001302745"/>
    </source>
</evidence>
<comment type="caution">
    <text evidence="1">The sequence shown here is derived from an EMBL/GenBank/DDBJ whole genome shotgun (WGS) entry which is preliminary data.</text>
</comment>
<keyword evidence="2" id="KW-1185">Reference proteome</keyword>
<name>A0AAN6VC45_9PEZI</name>
<accession>A0AAN6VC45</accession>
<reference evidence="1" key="2">
    <citation type="submission" date="2023-05" db="EMBL/GenBank/DDBJ databases">
        <authorList>
            <consortium name="Lawrence Berkeley National Laboratory"/>
            <person name="Steindorff A."/>
            <person name="Hensen N."/>
            <person name="Bonometti L."/>
            <person name="Westerberg I."/>
            <person name="Brannstrom I.O."/>
            <person name="Guillou S."/>
            <person name="Cros-Aarteil S."/>
            <person name="Calhoun S."/>
            <person name="Haridas S."/>
            <person name="Kuo A."/>
            <person name="Mondo S."/>
            <person name="Pangilinan J."/>
            <person name="Riley R."/>
            <person name="Labutti K."/>
            <person name="Andreopoulos B."/>
            <person name="Lipzen A."/>
            <person name="Chen C."/>
            <person name="Yanf M."/>
            <person name="Daum C."/>
            <person name="Ng V."/>
            <person name="Clum A."/>
            <person name="Ohm R."/>
            <person name="Martin F."/>
            <person name="Silar P."/>
            <person name="Natvig D."/>
            <person name="Lalanne C."/>
            <person name="Gautier V."/>
            <person name="Ament-Velasquez S.L."/>
            <person name="Kruys A."/>
            <person name="Hutchinson M.I."/>
            <person name="Powell A.J."/>
            <person name="Barry K."/>
            <person name="Miller A.N."/>
            <person name="Grigoriev I.V."/>
            <person name="Debuchy R."/>
            <person name="Gladieux P."/>
            <person name="Thoren M.H."/>
            <person name="Johannesson H."/>
        </authorList>
    </citation>
    <scope>NUCLEOTIDE SEQUENCE</scope>
    <source>
        <strain evidence="1">CBS 538.74</strain>
    </source>
</reference>
<organism evidence="1 2">
    <name type="scientific">Chaetomidium leptoderma</name>
    <dbReference type="NCBI Taxonomy" id="669021"/>
    <lineage>
        <taxon>Eukaryota</taxon>
        <taxon>Fungi</taxon>
        <taxon>Dikarya</taxon>
        <taxon>Ascomycota</taxon>
        <taxon>Pezizomycotina</taxon>
        <taxon>Sordariomycetes</taxon>
        <taxon>Sordariomycetidae</taxon>
        <taxon>Sordariales</taxon>
        <taxon>Chaetomiaceae</taxon>
        <taxon>Chaetomidium</taxon>
    </lineage>
</organism>
<proteinExistence type="predicted"/>
<dbReference type="AlphaFoldDB" id="A0AAN6VC45"/>
<dbReference type="Proteomes" id="UP001302745">
    <property type="component" value="Unassembled WGS sequence"/>
</dbReference>
<evidence type="ECO:0000313" key="1">
    <source>
        <dbReference type="EMBL" id="KAK4148679.1"/>
    </source>
</evidence>
<gene>
    <name evidence="1" type="ORF">C8A00DRAFT_38738</name>
</gene>
<sequence>MESWHFEGWHCLNDECQCYSLGAQQYWRQKRADIIDAQKKGRALPFEQGSDNAGMQANPGMVPANVGMMEADMGMEANIGMEANNAANAAQGAQGPPYWAGWTDAQGNLRFSAQDVQNIDTLLKDIDTRIAAGGVSRKAWVDEEQDLLLLLRAHDLGYQDISTHFIPRHPANGCESERARLKKKGR</sequence>
<dbReference type="EMBL" id="MU857285">
    <property type="protein sequence ID" value="KAK4148679.1"/>
    <property type="molecule type" value="Genomic_DNA"/>
</dbReference>
<protein>
    <submittedName>
        <fullName evidence="1">Uncharacterized protein</fullName>
    </submittedName>
</protein>
<reference evidence="1" key="1">
    <citation type="journal article" date="2023" name="Mol. Phylogenet. Evol.">
        <title>Genome-scale phylogeny and comparative genomics of the fungal order Sordariales.</title>
        <authorList>
            <person name="Hensen N."/>
            <person name="Bonometti L."/>
            <person name="Westerberg I."/>
            <person name="Brannstrom I.O."/>
            <person name="Guillou S."/>
            <person name="Cros-Aarteil S."/>
            <person name="Calhoun S."/>
            <person name="Haridas S."/>
            <person name="Kuo A."/>
            <person name="Mondo S."/>
            <person name="Pangilinan J."/>
            <person name="Riley R."/>
            <person name="LaButti K."/>
            <person name="Andreopoulos B."/>
            <person name="Lipzen A."/>
            <person name="Chen C."/>
            <person name="Yan M."/>
            <person name="Daum C."/>
            <person name="Ng V."/>
            <person name="Clum A."/>
            <person name="Steindorff A."/>
            <person name="Ohm R.A."/>
            <person name="Martin F."/>
            <person name="Silar P."/>
            <person name="Natvig D.O."/>
            <person name="Lalanne C."/>
            <person name="Gautier V."/>
            <person name="Ament-Velasquez S.L."/>
            <person name="Kruys A."/>
            <person name="Hutchinson M.I."/>
            <person name="Powell A.J."/>
            <person name="Barry K."/>
            <person name="Miller A.N."/>
            <person name="Grigoriev I.V."/>
            <person name="Debuchy R."/>
            <person name="Gladieux P."/>
            <person name="Hiltunen Thoren M."/>
            <person name="Johannesson H."/>
        </authorList>
    </citation>
    <scope>NUCLEOTIDE SEQUENCE</scope>
    <source>
        <strain evidence="1">CBS 538.74</strain>
    </source>
</reference>